<evidence type="ECO:0000256" key="3">
    <source>
        <dbReference type="ARBA" id="ARBA00022475"/>
    </source>
</evidence>
<reference evidence="8 9" key="1">
    <citation type="submission" date="2022-12" db="EMBL/GenBank/DDBJ databases">
        <title>Draft genome sequence of Paenibacillus sp. dW9.</title>
        <authorList>
            <person name="Choi E.-W."/>
            <person name="Kim D.-U."/>
        </authorList>
    </citation>
    <scope>NUCLEOTIDE SEQUENCE [LARGE SCALE GENOMIC DNA]</scope>
    <source>
        <strain evidence="9">dW9</strain>
    </source>
</reference>
<accession>A0ABT4QBL6</accession>
<proteinExistence type="inferred from homology"/>
<comment type="subcellular location">
    <subcellularLocation>
        <location evidence="1">Cell membrane</location>
        <topology evidence="1">Multi-pass membrane protein</topology>
    </subcellularLocation>
</comment>
<organism evidence="8 9">
    <name type="scientific">Paenibacillus gyeongsangnamensis</name>
    <dbReference type="NCBI Taxonomy" id="3388067"/>
    <lineage>
        <taxon>Bacteria</taxon>
        <taxon>Bacillati</taxon>
        <taxon>Bacillota</taxon>
        <taxon>Bacilli</taxon>
        <taxon>Bacillales</taxon>
        <taxon>Paenibacillaceae</taxon>
        <taxon>Paenibacillus</taxon>
    </lineage>
</organism>
<name>A0ABT4QBL6_9BACL</name>
<evidence type="ECO:0000256" key="6">
    <source>
        <dbReference type="ARBA" id="ARBA00023136"/>
    </source>
</evidence>
<evidence type="ECO:0000256" key="7">
    <source>
        <dbReference type="SAM" id="Phobius"/>
    </source>
</evidence>
<comment type="caution">
    <text evidence="8">The sequence shown here is derived from an EMBL/GenBank/DDBJ whole genome shotgun (WGS) entry which is preliminary data.</text>
</comment>
<comment type="similarity">
    <text evidence="2">Belongs to the UPF0324 family.</text>
</comment>
<dbReference type="RefSeq" id="WP_269882705.1">
    <property type="nucleotide sequence ID" value="NZ_JAQAGZ010000011.1"/>
</dbReference>
<dbReference type="PANTHER" id="PTHR30106">
    <property type="entry name" value="INNER MEMBRANE PROTEIN YEIH-RELATED"/>
    <property type="match status" value="1"/>
</dbReference>
<evidence type="ECO:0000256" key="5">
    <source>
        <dbReference type="ARBA" id="ARBA00022989"/>
    </source>
</evidence>
<feature type="transmembrane region" description="Helical" evidence="7">
    <location>
        <begin position="295"/>
        <end position="313"/>
    </location>
</feature>
<protein>
    <submittedName>
        <fullName evidence="8">YeiH family protein</fullName>
    </submittedName>
</protein>
<feature type="transmembrane region" description="Helical" evidence="7">
    <location>
        <begin position="161"/>
        <end position="184"/>
    </location>
</feature>
<keyword evidence="3" id="KW-1003">Cell membrane</keyword>
<keyword evidence="4 7" id="KW-0812">Transmembrane</keyword>
<evidence type="ECO:0000313" key="9">
    <source>
        <dbReference type="Proteomes" id="UP001527882"/>
    </source>
</evidence>
<feature type="transmembrane region" description="Helical" evidence="7">
    <location>
        <begin position="129"/>
        <end position="149"/>
    </location>
</feature>
<evidence type="ECO:0000313" key="8">
    <source>
        <dbReference type="EMBL" id="MCZ8514176.1"/>
    </source>
</evidence>
<gene>
    <name evidence="8" type="ORF">O9H85_17430</name>
</gene>
<keyword evidence="5 7" id="KW-1133">Transmembrane helix</keyword>
<dbReference type="InterPro" id="IPR018383">
    <property type="entry name" value="UPF0324_pro"/>
</dbReference>
<feature type="transmembrane region" description="Helical" evidence="7">
    <location>
        <begin position="325"/>
        <end position="347"/>
    </location>
</feature>
<keyword evidence="6 7" id="KW-0472">Membrane</keyword>
<feature type="transmembrane region" description="Helical" evidence="7">
    <location>
        <begin position="263"/>
        <end position="283"/>
    </location>
</feature>
<dbReference type="Proteomes" id="UP001527882">
    <property type="component" value="Unassembled WGS sequence"/>
</dbReference>
<dbReference type="PANTHER" id="PTHR30106:SF2">
    <property type="entry name" value="UPF0324 INNER MEMBRANE PROTEIN YEIH"/>
    <property type="match status" value="1"/>
</dbReference>
<keyword evidence="9" id="KW-1185">Reference proteome</keyword>
<dbReference type="EMBL" id="JAQAGZ010000011">
    <property type="protein sequence ID" value="MCZ8514176.1"/>
    <property type="molecule type" value="Genomic_DNA"/>
</dbReference>
<sequence>MSQAHSVPLSSKKDLGFVRGLLLALILAVLAQTAASLPLLRIMGPLVLAILFGMAWRAVFGIPAGAAAGIGFSSKKLLRLGIILLGMRLSWPDMVQAGPKVFLLAAVCLVFALAAVYGLCRMLGIDRRLGLLTACGTAICGAAAVVAIAPQVKAGDEETAVSAAIVALLGTAFTLSYTLLMPFVGLSSPGYGAWSGATLHEIAHVLAAAAPGGQEALRIALLVKLSRVALLVPVAVAAGWWTAREERKLTGQQESPGRSWRQLPIPWFIFGFLLVSGIHSLGILPAPAVEGTVTLSYTLLAMAMAGLGLNVDLGSFRRLGLKPLAAGLLGSMLLSGFGRILVSWFGLN</sequence>
<evidence type="ECO:0000256" key="1">
    <source>
        <dbReference type="ARBA" id="ARBA00004651"/>
    </source>
</evidence>
<dbReference type="Pfam" id="PF03601">
    <property type="entry name" value="Cons_hypoth698"/>
    <property type="match status" value="1"/>
</dbReference>
<feature type="transmembrane region" description="Helical" evidence="7">
    <location>
        <begin position="46"/>
        <end position="70"/>
    </location>
</feature>
<evidence type="ECO:0000256" key="2">
    <source>
        <dbReference type="ARBA" id="ARBA00007977"/>
    </source>
</evidence>
<evidence type="ECO:0000256" key="4">
    <source>
        <dbReference type="ARBA" id="ARBA00022692"/>
    </source>
</evidence>
<feature type="transmembrane region" description="Helical" evidence="7">
    <location>
        <begin position="101"/>
        <end position="120"/>
    </location>
</feature>